<feature type="compositionally biased region" description="Gly residues" evidence="1">
    <location>
        <begin position="199"/>
        <end position="213"/>
    </location>
</feature>
<organism evidence="2">
    <name type="scientific">Chromera velia CCMP2878</name>
    <dbReference type="NCBI Taxonomy" id="1169474"/>
    <lineage>
        <taxon>Eukaryota</taxon>
        <taxon>Sar</taxon>
        <taxon>Alveolata</taxon>
        <taxon>Colpodellida</taxon>
        <taxon>Chromeraceae</taxon>
        <taxon>Chromera</taxon>
    </lineage>
</organism>
<dbReference type="AlphaFoldDB" id="A0A0G4GL55"/>
<evidence type="ECO:0000256" key="1">
    <source>
        <dbReference type="SAM" id="MobiDB-lite"/>
    </source>
</evidence>
<protein>
    <submittedName>
        <fullName evidence="2">Uncharacterized protein</fullName>
    </submittedName>
</protein>
<feature type="compositionally biased region" description="Polar residues" evidence="1">
    <location>
        <begin position="229"/>
        <end position="240"/>
    </location>
</feature>
<dbReference type="EMBL" id="CDMZ01001320">
    <property type="protein sequence ID" value="CEM30730.1"/>
    <property type="molecule type" value="Genomic_DNA"/>
</dbReference>
<dbReference type="VEuPathDB" id="CryptoDB:Cvel_22389"/>
<feature type="region of interest" description="Disordered" evidence="1">
    <location>
        <begin position="169"/>
        <end position="255"/>
    </location>
</feature>
<feature type="region of interest" description="Disordered" evidence="1">
    <location>
        <begin position="58"/>
        <end position="99"/>
    </location>
</feature>
<accession>A0A0G4GL55</accession>
<sequence length="322" mass="34882">MQMYEPHKEDVRDYIAHFRVASPHTRTRLVAPVPPSALQQENLQTVYFKAADADDDCELINLPPSSSHQSQSKPQQPAGQQSHVLAPHASPSTPVETIEQNDKQLKTLDPSFFALFRHASTLPPKPWMGGAFGEDSVYSAATASTVASTSRVMTNNQGTKSRPFLHSQSQANLFPSSPSAGQQSMRMTSSASSPFLVGAQGGRGTSRQGGGTGRAASPPPGERARSPPRFSQTHSGSWRQQGGMEGGGDASANRTNRLTATPSVLGFGCQTPRWNGEEVYKGWWVGGWVGGVRWQGFSDMCGLSLFFVHSTWKRQHDCEPVD</sequence>
<reference evidence="2" key="1">
    <citation type="submission" date="2014-11" db="EMBL/GenBank/DDBJ databases">
        <authorList>
            <person name="Otto D Thomas"/>
            <person name="Naeem Raeece"/>
        </authorList>
    </citation>
    <scope>NUCLEOTIDE SEQUENCE</scope>
</reference>
<gene>
    <name evidence="2" type="ORF">Cvel_22389</name>
</gene>
<name>A0A0G4GL55_9ALVE</name>
<evidence type="ECO:0000313" key="2">
    <source>
        <dbReference type="EMBL" id="CEM30730.1"/>
    </source>
</evidence>
<feature type="compositionally biased region" description="Polar residues" evidence="1">
    <location>
        <begin position="169"/>
        <end position="193"/>
    </location>
</feature>
<feature type="compositionally biased region" description="Low complexity" evidence="1">
    <location>
        <begin position="63"/>
        <end position="77"/>
    </location>
</feature>
<proteinExistence type="predicted"/>